<dbReference type="KEGG" id="paeb:NCGM1900_0581"/>
<dbReference type="EMBL" id="NSNE01000004">
    <property type="protein sequence ID" value="RPM19262.1"/>
    <property type="molecule type" value="Genomic_DNA"/>
</dbReference>
<gene>
    <name evidence="1" type="ORF">IPC1295_08880</name>
    <name evidence="2" type="ORF">L4V69_06470</name>
</gene>
<evidence type="ECO:0000313" key="3">
    <source>
        <dbReference type="Proteomes" id="UP000284767"/>
    </source>
</evidence>
<proteinExistence type="predicted"/>
<reference evidence="2" key="3">
    <citation type="submission" date="2023-06" db="EMBL/GenBank/DDBJ databases">
        <authorList>
            <consortium name="Clinical and Environmental Microbiology Branch: Whole genome sequencing antimicrobial resistance pathogens in the healthcare setting"/>
        </authorList>
    </citation>
    <scope>NUCLEOTIDE SEQUENCE</scope>
    <source>
        <strain evidence="2">2021CK-01020</strain>
    </source>
</reference>
<dbReference type="AlphaFoldDB" id="A0A080VTB1"/>
<reference evidence="2" key="4">
    <citation type="submission" date="2023-10" db="EMBL/GenBank/DDBJ databases">
        <title>Pathogen: clinical or host-associated sample.</title>
        <authorList>
            <person name="Hergert J."/>
            <person name="Casey R."/>
            <person name="Wagner J."/>
            <person name="Young E.L."/>
            <person name="Oakeson K.F."/>
        </authorList>
    </citation>
    <scope>NUCLEOTIDE SEQUENCE</scope>
    <source>
        <strain evidence="2">2021CK-01020</strain>
    </source>
</reference>
<organism evidence="1 3">
    <name type="scientific">Pseudomonas aeruginosa</name>
    <dbReference type="NCBI Taxonomy" id="287"/>
    <lineage>
        <taxon>Bacteria</taxon>
        <taxon>Pseudomonadati</taxon>
        <taxon>Pseudomonadota</taxon>
        <taxon>Gammaproteobacteria</taxon>
        <taxon>Pseudomonadales</taxon>
        <taxon>Pseudomonadaceae</taxon>
        <taxon>Pseudomonas</taxon>
    </lineage>
</organism>
<sequence length="156" mass="17490">MIPFGLSPEQFRERYRRDLQRAAPGVIQHLRELLRQPLEEGLRDGEIQLFLGEDGRDAAEAWLYLNGASNRVDASDPRLFPGKALDLALGLGHAPDFDEAYFADGFGGVDLLADTLQAWFAECWWKAGGWAWPIPLWLHVHDGFGDGRGIALTERC</sequence>
<dbReference type="EMBL" id="CP136986">
    <property type="protein sequence ID" value="WOS78787.1"/>
    <property type="molecule type" value="Genomic_DNA"/>
</dbReference>
<protein>
    <submittedName>
        <fullName evidence="1">Uncharacterized protein</fullName>
    </submittedName>
</protein>
<accession>A0A080VTB1</accession>
<dbReference type="eggNOG" id="ENOG5031ZQF">
    <property type="taxonomic scope" value="Bacteria"/>
</dbReference>
<reference evidence="1 3" key="1">
    <citation type="submission" date="2017-08" db="EMBL/GenBank/DDBJ databases">
        <authorList>
            <person name="Feschi L."/>
            <person name="Jeukens J."/>
            <person name="Emond-Rheault J.-G."/>
            <person name="Kukavica-Ibrulj I."/>
            <person name="Boyle B."/>
            <person name="Levesque R.C."/>
        </authorList>
    </citation>
    <scope>NUCLEOTIDE SEQUENCE [LARGE SCALE GENOMIC DNA]</scope>
    <source>
        <strain evidence="1 3">PA-W36</strain>
    </source>
</reference>
<dbReference type="Proteomes" id="UP001297540">
    <property type="component" value="Chromosome"/>
</dbReference>
<evidence type="ECO:0000313" key="2">
    <source>
        <dbReference type="EMBL" id="WOS78787.1"/>
    </source>
</evidence>
<dbReference type="RefSeq" id="WP_003084993.1">
    <property type="nucleotide sequence ID" value="NZ_AP014622.1"/>
</dbReference>
<reference evidence="1 3" key="2">
    <citation type="submission" date="2019-01" db="EMBL/GenBank/DDBJ databases">
        <title>The Pseudomonas aeruginosa pan-genome provides new insights on its population structure, horizontal gene transfer and pathogenicity.</title>
        <authorList>
            <person name="Freschi L."/>
            <person name="Vincent A.T."/>
            <person name="Jeukens J."/>
            <person name="Emond-Rheault J.-G."/>
            <person name="Kukavica-Ibrulj I."/>
            <person name="Dupont M.-J."/>
            <person name="Charette S.J."/>
            <person name="Boyle B."/>
            <person name="Levesque R.C."/>
        </authorList>
    </citation>
    <scope>NUCLEOTIDE SEQUENCE [LARGE SCALE GENOMIC DNA]</scope>
    <source>
        <strain evidence="1 3">PA-W36</strain>
    </source>
</reference>
<dbReference type="Proteomes" id="UP000284767">
    <property type="component" value="Unassembled WGS sequence"/>
</dbReference>
<name>A0A080VTB1_PSEAI</name>
<evidence type="ECO:0000313" key="1">
    <source>
        <dbReference type="EMBL" id="RPM19262.1"/>
    </source>
</evidence>